<dbReference type="RefSeq" id="WP_097071789.1">
    <property type="nucleotide sequence ID" value="NZ_OBMQ01000001.1"/>
</dbReference>
<dbReference type="Gene3D" id="2.60.40.2810">
    <property type="match status" value="2"/>
</dbReference>
<dbReference type="Proteomes" id="UP000219636">
    <property type="component" value="Unassembled WGS sequence"/>
</dbReference>
<feature type="domain" description="SbsA Ig-like" evidence="3">
    <location>
        <begin position="1273"/>
        <end position="1363"/>
    </location>
</feature>
<gene>
    <name evidence="6" type="ORF">SAMN05880501_101207</name>
</gene>
<feature type="domain" description="Cadherin-like" evidence="5">
    <location>
        <begin position="500"/>
        <end position="587"/>
    </location>
</feature>
<feature type="domain" description="SbsA Ig-like" evidence="3">
    <location>
        <begin position="1376"/>
        <end position="1463"/>
    </location>
</feature>
<evidence type="ECO:0000259" key="3">
    <source>
        <dbReference type="Pfam" id="PF13205"/>
    </source>
</evidence>
<dbReference type="Pfam" id="PF17892">
    <property type="entry name" value="Cadherin_5"/>
    <property type="match status" value="1"/>
</dbReference>
<organism evidence="6 7">
    <name type="scientific">Ureibacillus xyleni</name>
    <dbReference type="NCBI Taxonomy" id="614648"/>
    <lineage>
        <taxon>Bacteria</taxon>
        <taxon>Bacillati</taxon>
        <taxon>Bacillota</taxon>
        <taxon>Bacilli</taxon>
        <taxon>Bacillales</taxon>
        <taxon>Caryophanaceae</taxon>
        <taxon>Ureibacillus</taxon>
    </lineage>
</organism>
<evidence type="ECO:0000259" key="2">
    <source>
        <dbReference type="Pfam" id="PF12733"/>
    </source>
</evidence>
<dbReference type="InterPro" id="IPR041690">
    <property type="entry name" value="Cadherin_5"/>
</dbReference>
<evidence type="ECO:0000313" key="7">
    <source>
        <dbReference type="Proteomes" id="UP000219636"/>
    </source>
</evidence>
<dbReference type="OrthoDB" id="2440767at2"/>
<keyword evidence="1" id="KW-0732">Signal</keyword>
<keyword evidence="7" id="KW-1185">Reference proteome</keyword>
<reference evidence="7" key="1">
    <citation type="submission" date="2017-08" db="EMBL/GenBank/DDBJ databases">
        <authorList>
            <person name="Varghese N."/>
            <person name="Submissions S."/>
        </authorList>
    </citation>
    <scope>NUCLEOTIDE SEQUENCE [LARGE SCALE GENOMIC DNA]</scope>
    <source>
        <strain evidence="7">JC22</strain>
    </source>
</reference>
<dbReference type="InterPro" id="IPR032179">
    <property type="entry name" value="Cry22Aa_Ig-like"/>
</dbReference>
<evidence type="ECO:0000313" key="6">
    <source>
        <dbReference type="EMBL" id="SOB90757.1"/>
    </source>
</evidence>
<dbReference type="Pfam" id="PF16403">
    <property type="entry name" value="Bact_surface_Ig-like"/>
    <property type="match status" value="1"/>
</dbReference>
<feature type="domain" description="Pesticidal crystal protein Cry22Aa Ig-like" evidence="4">
    <location>
        <begin position="831"/>
        <end position="903"/>
    </location>
</feature>
<dbReference type="Pfam" id="PF13205">
    <property type="entry name" value="Big_5"/>
    <property type="match status" value="2"/>
</dbReference>
<feature type="domain" description="Cadherin-like beta-sandwich-like" evidence="2">
    <location>
        <begin position="227"/>
        <end position="313"/>
    </location>
</feature>
<feature type="domain" description="Cadherin-like beta-sandwich-like" evidence="2">
    <location>
        <begin position="911"/>
        <end position="998"/>
    </location>
</feature>
<proteinExistence type="predicted"/>
<dbReference type="InterPro" id="IPR032812">
    <property type="entry name" value="SbsA_Ig"/>
</dbReference>
<evidence type="ECO:0000259" key="4">
    <source>
        <dbReference type="Pfam" id="PF16403"/>
    </source>
</evidence>
<dbReference type="Gene3D" id="2.60.40.10">
    <property type="entry name" value="Immunoglobulins"/>
    <property type="match status" value="1"/>
</dbReference>
<accession>A0A285REF7</accession>
<dbReference type="InterPro" id="IPR013783">
    <property type="entry name" value="Ig-like_fold"/>
</dbReference>
<sequence length="1481" mass="161681">MIKRLGIIRNIILAVFLLTLFSGGNHKVFADLNTFIDSEGSNVNLFYANRWQNLIANLGGTTLNYPNPTDENFENAEATGCSTSNTTIGGWTYEIKYDASFGSEPCLDIIEINSDKMIDFMSTSGGNQFIRISTSSGIEVKLNSFELINHYDSGPSSYKVVGYKNGIEVNGATQEFTLINQTVNLTNPAWGNIDEFRILRTDSSTSDIVLQLDDIDISIPKSNNTNLSNLSLSANNFSKSLNPNLDYQTVEVPSSTINILIMPILQDPNAAVMINNQPSNQPIFLDSNSKLIEVNVTAEEPSVKKMYRIMVIRLLPPPNVQADDINNVITGFNESYEYQFNGGSWNHYNLANLPDLSGDVTVKVRIPANGPGMPPSEEAALTFSKIASLPTVTPATTKEVTMNDNGLEITPHAIDEQQVTHFKITGITGGTLYYNDGTWPIGEGTFISKSEAAKGLKFKPNPDANTKAGDTFNFKVQAAFDNQGTGLSDQVTATITVTEVNDPPNAADDQLPNIEQNSNPISIPFSQLLANDTPGPVNESGQELMIKSVQNATGGEVRTENGHVIFTPNTNFRGQAKFEYTVEDNGTSDGVSTPETSQAVVTINVLPKADAPTVTNADTSEDTQSSSGLVITRSDSITTHYKISNITGGKLYYNDGTREILSGDFITVSEGEAGLKFTPLENQFGSTGFGFSVQAAPNTKGTLLSDVVEATINVREVNDAPIVQNDQLGDFAVNTPLITIPVSDLLYNDKKGPDNEDGQTLSIITVGNAQGGTVTIVNGEYIEFTPDSNFQGTAEFDYMAQDDGKTNSTNDFKTATGKASFNILDKTPPTITLNGDTEIYIELGSVYQEPGFSAEDDIDQDLTGQVVVSGVVNPNELGPYQLKYNVIDSNNNHANEVIRTVHVVSAELNTLSISKGNLTPAFVPSELNYTAKVPNSIDKIDVNLSALDSTATMTLNGEPIGQNAAKTVPLKVGSNPITVVVTSLGGATKTYTLVITREVYIGGGGSTPPPQPKPEIITVPVETGGSQQGSNVSTAIIERTTDANGNKRDNVELTADKAKETVEKLKEAGSDTARIVIPDTKDEVSEVNVSVNKSSLDALKQGNINLEIFTDNARIAIPKDSLGEIQNDLYFRVVPIKEQQKQNEVKERAKQEEVVREVAGSLNINVVGRPMTIETNMPNRPVDLVLPLKDVTIPENAKEREDFFNKLGVFIEHSDGEKVFIKGEVVPYKNGELGLKFTIRKFSTFTIINMENGWDQKEPNFNDQFKGKTSEAKTKVMADKVWNVQLNQTLQPASINEKTVYMYNEAGEKVEIKVQLTNNNRTISVSPKTYYKPGTKYYLYLSDEIKSSFGTPLKETERFVFETTAYSLETGKWLEKNNVSAQKAWTVSFNSNVKKELVSGERIFVTDEQGQKVAVNLEVTSSNIVTVTPKEPYQVNKTYYLFIQDLASSQDVKQKEQTWMKFTVGSDVAKTSVVTKSFEVK</sequence>
<name>A0A285REF7_9BACL</name>
<evidence type="ECO:0000256" key="1">
    <source>
        <dbReference type="ARBA" id="ARBA00022729"/>
    </source>
</evidence>
<evidence type="ECO:0000259" key="5">
    <source>
        <dbReference type="Pfam" id="PF17892"/>
    </source>
</evidence>
<dbReference type="Pfam" id="PF12733">
    <property type="entry name" value="Cadherin-like"/>
    <property type="match status" value="2"/>
</dbReference>
<protein>
    <submittedName>
        <fullName evidence="6">Ig-like domain-containing protein</fullName>
    </submittedName>
</protein>
<dbReference type="InterPro" id="IPR025883">
    <property type="entry name" value="Cadherin-like_domain"/>
</dbReference>
<dbReference type="Pfam" id="PF17963">
    <property type="entry name" value="Big_9"/>
    <property type="match status" value="1"/>
</dbReference>
<dbReference type="EMBL" id="OBMQ01000001">
    <property type="protein sequence ID" value="SOB90757.1"/>
    <property type="molecule type" value="Genomic_DNA"/>
</dbReference>